<accession>A0ABR2JWH9</accession>
<organism evidence="1 2">
    <name type="scientific">Tritrichomonas musculus</name>
    <dbReference type="NCBI Taxonomy" id="1915356"/>
    <lineage>
        <taxon>Eukaryota</taxon>
        <taxon>Metamonada</taxon>
        <taxon>Parabasalia</taxon>
        <taxon>Tritrichomonadida</taxon>
        <taxon>Tritrichomonadidae</taxon>
        <taxon>Tritrichomonas</taxon>
    </lineage>
</organism>
<evidence type="ECO:0000313" key="2">
    <source>
        <dbReference type="Proteomes" id="UP001470230"/>
    </source>
</evidence>
<evidence type="ECO:0000313" key="1">
    <source>
        <dbReference type="EMBL" id="KAK8883230.1"/>
    </source>
</evidence>
<dbReference type="Proteomes" id="UP001470230">
    <property type="component" value="Unassembled WGS sequence"/>
</dbReference>
<proteinExistence type="predicted"/>
<gene>
    <name evidence="1" type="ORF">M9Y10_045881</name>
</gene>
<dbReference type="EMBL" id="JAPFFF010000009">
    <property type="protein sequence ID" value="KAK8883230.1"/>
    <property type="molecule type" value="Genomic_DNA"/>
</dbReference>
<comment type="caution">
    <text evidence="1">The sequence shown here is derived from an EMBL/GenBank/DDBJ whole genome shotgun (WGS) entry which is preliminary data.</text>
</comment>
<protein>
    <submittedName>
        <fullName evidence="1">Uncharacterized protein</fullName>
    </submittedName>
</protein>
<keyword evidence="2" id="KW-1185">Reference proteome</keyword>
<sequence>MISFFEKQLTEILNDSILFEKDESKGAETDEERIVLKKKRCKFSESFENAILSYPDTDYNWEEKVDSLGIKPILECIMAKNQKSEIIQDGKPMKIREKFWDDYVSQRKHFKTDKDFIKQWCTKRKEITADGEMNLKESTVSKLLTQFKSNEGVVYTLKKRMGTKP</sequence>
<name>A0ABR2JWH9_9EUKA</name>
<reference evidence="1 2" key="1">
    <citation type="submission" date="2024-04" db="EMBL/GenBank/DDBJ databases">
        <title>Tritrichomonas musculus Genome.</title>
        <authorList>
            <person name="Alves-Ferreira E."/>
            <person name="Grigg M."/>
            <person name="Lorenzi H."/>
            <person name="Galac M."/>
        </authorList>
    </citation>
    <scope>NUCLEOTIDE SEQUENCE [LARGE SCALE GENOMIC DNA]</scope>
    <source>
        <strain evidence="1 2">EAF2021</strain>
    </source>
</reference>